<dbReference type="PANTHER" id="PTHR10334">
    <property type="entry name" value="CYSTEINE-RICH SECRETORY PROTEIN-RELATED"/>
    <property type="match status" value="1"/>
</dbReference>
<feature type="domain" description="SCP" evidence="4">
    <location>
        <begin position="27"/>
        <end position="170"/>
    </location>
</feature>
<feature type="signal peptide" evidence="3">
    <location>
        <begin position="1"/>
        <end position="23"/>
    </location>
</feature>
<dbReference type="OrthoDB" id="655037at2759"/>
<comment type="function">
    <text evidence="1">Probably involved in the defense reaction of plants against pathogens.</text>
</comment>
<dbReference type="SUPFAM" id="SSF55797">
    <property type="entry name" value="PR-1-like"/>
    <property type="match status" value="1"/>
</dbReference>
<dbReference type="InterPro" id="IPR018244">
    <property type="entry name" value="Allrgn_V5/Tpx1_CS"/>
</dbReference>
<keyword evidence="2" id="KW-0611">Plant defense</keyword>
<dbReference type="EMBL" id="CM029048">
    <property type="protein sequence ID" value="KAG2578267.1"/>
    <property type="molecule type" value="Genomic_DNA"/>
</dbReference>
<dbReference type="PROSITE" id="PS01010">
    <property type="entry name" value="CRISP_2"/>
    <property type="match status" value="1"/>
</dbReference>
<dbReference type="PRINTS" id="PR00838">
    <property type="entry name" value="V5ALLERGEN"/>
</dbReference>
<dbReference type="FunFam" id="3.40.33.10:FF:000004">
    <property type="entry name" value="CAP, cysteine-rich secretory protein, antigen 5"/>
    <property type="match status" value="1"/>
</dbReference>
<accession>A0A8T0QY99</accession>
<dbReference type="InterPro" id="IPR035940">
    <property type="entry name" value="CAP_sf"/>
</dbReference>
<dbReference type="PRINTS" id="PR00837">
    <property type="entry name" value="V5TPXLIKE"/>
</dbReference>
<feature type="chain" id="PRO_5035774495" description="SCP domain-containing protein" evidence="3">
    <location>
        <begin position="24"/>
        <end position="174"/>
    </location>
</feature>
<keyword evidence="6" id="KW-1185">Reference proteome</keyword>
<proteinExistence type="predicted"/>
<keyword evidence="2" id="KW-0568">Pathogenesis-related protein</keyword>
<evidence type="ECO:0000259" key="4">
    <source>
        <dbReference type="SMART" id="SM00198"/>
    </source>
</evidence>
<dbReference type="InterPro" id="IPR014044">
    <property type="entry name" value="CAP_dom"/>
</dbReference>
<reference evidence="5" key="1">
    <citation type="submission" date="2020-05" db="EMBL/GenBank/DDBJ databases">
        <title>WGS assembly of Panicum virgatum.</title>
        <authorList>
            <person name="Lovell J.T."/>
            <person name="Jenkins J."/>
            <person name="Shu S."/>
            <person name="Juenger T.E."/>
            <person name="Schmutz J."/>
        </authorList>
    </citation>
    <scope>NUCLEOTIDE SEQUENCE</scope>
    <source>
        <strain evidence="5">AP13</strain>
    </source>
</reference>
<dbReference type="SMART" id="SM00198">
    <property type="entry name" value="SCP"/>
    <property type="match status" value="1"/>
</dbReference>
<dbReference type="InterPro" id="IPR001283">
    <property type="entry name" value="CRISP-related"/>
</dbReference>
<evidence type="ECO:0000313" key="6">
    <source>
        <dbReference type="Proteomes" id="UP000823388"/>
    </source>
</evidence>
<protein>
    <recommendedName>
        <fullName evidence="4">SCP domain-containing protein</fullName>
    </recommendedName>
</protein>
<dbReference type="Pfam" id="PF00188">
    <property type="entry name" value="CAP"/>
    <property type="match status" value="1"/>
</dbReference>
<dbReference type="PROSITE" id="PS01009">
    <property type="entry name" value="CRISP_1"/>
    <property type="match status" value="1"/>
</dbReference>
<dbReference type="CDD" id="cd05381">
    <property type="entry name" value="CAP_PR-1"/>
    <property type="match status" value="1"/>
</dbReference>
<sequence length="174" mass="19078">MATTEKAAVAFVLVFSMAMASMAQNTAQEQEFLSLHNAARREVGVEDVVWDETVAAFARAYAARRAGDCNLQHSDQAERDKFGYGENIAMGFPGSDMTVAAAVQMWVNEKQDYDSANGMCMKGRPEELKCGHYTQVVWRNTKAIGCARVKCDNGGIFITCNYTPAGNVLGERPF</sequence>
<keyword evidence="3" id="KW-0732">Signal</keyword>
<organism evidence="5 6">
    <name type="scientific">Panicum virgatum</name>
    <name type="common">Blackwell switchgrass</name>
    <dbReference type="NCBI Taxonomy" id="38727"/>
    <lineage>
        <taxon>Eukaryota</taxon>
        <taxon>Viridiplantae</taxon>
        <taxon>Streptophyta</taxon>
        <taxon>Embryophyta</taxon>
        <taxon>Tracheophyta</taxon>
        <taxon>Spermatophyta</taxon>
        <taxon>Magnoliopsida</taxon>
        <taxon>Liliopsida</taxon>
        <taxon>Poales</taxon>
        <taxon>Poaceae</taxon>
        <taxon>PACMAD clade</taxon>
        <taxon>Panicoideae</taxon>
        <taxon>Panicodae</taxon>
        <taxon>Paniceae</taxon>
        <taxon>Panicinae</taxon>
        <taxon>Panicum</taxon>
        <taxon>Panicum sect. Hiantes</taxon>
    </lineage>
</organism>
<gene>
    <name evidence="5" type="ORF">PVAP13_6NG200903</name>
</gene>
<dbReference type="GO" id="GO:0005576">
    <property type="term" value="C:extracellular region"/>
    <property type="evidence" value="ECO:0007669"/>
    <property type="project" value="InterPro"/>
</dbReference>
<dbReference type="InterPro" id="IPR002413">
    <property type="entry name" value="V5_allergen-like"/>
</dbReference>
<dbReference type="Gene3D" id="3.40.33.10">
    <property type="entry name" value="CAP"/>
    <property type="match status" value="1"/>
</dbReference>
<evidence type="ECO:0000256" key="1">
    <source>
        <dbReference type="ARBA" id="ARBA00003143"/>
    </source>
</evidence>
<name>A0A8T0QY99_PANVG</name>
<comment type="caution">
    <text evidence="5">The sequence shown here is derived from an EMBL/GenBank/DDBJ whole genome shotgun (WGS) entry which is preliminary data.</text>
</comment>
<dbReference type="Proteomes" id="UP000823388">
    <property type="component" value="Chromosome 6N"/>
</dbReference>
<evidence type="ECO:0000256" key="2">
    <source>
        <dbReference type="ARBA" id="ARBA00023265"/>
    </source>
</evidence>
<evidence type="ECO:0000313" key="5">
    <source>
        <dbReference type="EMBL" id="KAG2578267.1"/>
    </source>
</evidence>
<evidence type="ECO:0000256" key="3">
    <source>
        <dbReference type="SAM" id="SignalP"/>
    </source>
</evidence>
<dbReference type="AlphaFoldDB" id="A0A8T0QY99"/>